<organism evidence="1 2">
    <name type="scientific">Quercus lobata</name>
    <name type="common">Valley oak</name>
    <dbReference type="NCBI Taxonomy" id="97700"/>
    <lineage>
        <taxon>Eukaryota</taxon>
        <taxon>Viridiplantae</taxon>
        <taxon>Streptophyta</taxon>
        <taxon>Embryophyta</taxon>
        <taxon>Tracheophyta</taxon>
        <taxon>Spermatophyta</taxon>
        <taxon>Magnoliopsida</taxon>
        <taxon>eudicotyledons</taxon>
        <taxon>Gunneridae</taxon>
        <taxon>Pentapetalae</taxon>
        <taxon>rosids</taxon>
        <taxon>fabids</taxon>
        <taxon>Fagales</taxon>
        <taxon>Fagaceae</taxon>
        <taxon>Quercus</taxon>
    </lineage>
</organism>
<dbReference type="Proteomes" id="UP000594261">
    <property type="component" value="Chromosome 3"/>
</dbReference>
<reference evidence="1 2" key="1">
    <citation type="journal article" date="2016" name="G3 (Bethesda)">
        <title>First Draft Assembly and Annotation of the Genome of a California Endemic Oak Quercus lobata Nee (Fagaceae).</title>
        <authorList>
            <person name="Sork V.L."/>
            <person name="Fitz-Gibbon S.T."/>
            <person name="Puiu D."/>
            <person name="Crepeau M."/>
            <person name="Gugger P.F."/>
            <person name="Sherman R."/>
            <person name="Stevens K."/>
            <person name="Langley C.H."/>
            <person name="Pellegrini M."/>
            <person name="Salzberg S.L."/>
        </authorList>
    </citation>
    <scope>NUCLEOTIDE SEQUENCE [LARGE SCALE GENOMIC DNA]</scope>
    <source>
        <strain evidence="1 2">cv. SW786</strain>
    </source>
</reference>
<dbReference type="EnsemblPlants" id="QL03p017710:mrna">
    <property type="protein sequence ID" value="QL03p017710:mrna"/>
    <property type="gene ID" value="QL03p017710"/>
</dbReference>
<dbReference type="AlphaFoldDB" id="A0A7N2L4Q9"/>
<sequence length="69" mass="7332">MFSDSSFDPTTSNDCGFCCATQALVNYARSSKESEEVSKEAIGGQALTFGVVVSKEEDVEAMIRTAVDA</sequence>
<name>A0A7N2L4Q9_QUELO</name>
<evidence type="ECO:0000313" key="1">
    <source>
        <dbReference type="EnsemblPlants" id="QL03p017710:mrna"/>
    </source>
</evidence>
<evidence type="ECO:0000313" key="2">
    <source>
        <dbReference type="Proteomes" id="UP000594261"/>
    </source>
</evidence>
<reference evidence="1" key="2">
    <citation type="submission" date="2021-01" db="UniProtKB">
        <authorList>
            <consortium name="EnsemblPlants"/>
        </authorList>
    </citation>
    <scope>IDENTIFICATION</scope>
</reference>
<dbReference type="InParanoid" id="A0A7N2L4Q9"/>
<dbReference type="EMBL" id="LRBV02000003">
    <property type="status" value="NOT_ANNOTATED_CDS"/>
    <property type="molecule type" value="Genomic_DNA"/>
</dbReference>
<keyword evidence="2" id="KW-1185">Reference proteome</keyword>
<dbReference type="Gramene" id="QL03p017710:mrna">
    <property type="protein sequence ID" value="QL03p017710:mrna"/>
    <property type="gene ID" value="QL03p017710"/>
</dbReference>
<proteinExistence type="predicted"/>
<protein>
    <submittedName>
        <fullName evidence="1">Uncharacterized protein</fullName>
    </submittedName>
</protein>
<accession>A0A7N2L4Q9</accession>